<dbReference type="Proteomes" id="UP001058860">
    <property type="component" value="Chromosome"/>
</dbReference>
<dbReference type="SMART" id="SM00086">
    <property type="entry name" value="PAC"/>
    <property type="match status" value="4"/>
</dbReference>
<protein>
    <submittedName>
        <fullName evidence="3">PAS domain S-box protein</fullName>
    </submittedName>
</protein>
<dbReference type="InterPro" id="IPR052155">
    <property type="entry name" value="Biofilm_reg_signaling"/>
</dbReference>
<proteinExistence type="predicted"/>
<reference evidence="4" key="1">
    <citation type="submission" date="2021-11" db="EMBL/GenBank/DDBJ databases">
        <title>Cultivation dependent microbiological survey of springs from the worlds oldest radium mine currently devoted to the extraction of radon-saturated water.</title>
        <authorList>
            <person name="Kapinusova G."/>
            <person name="Smrhova T."/>
            <person name="Strejcek M."/>
            <person name="Suman J."/>
            <person name="Jani K."/>
            <person name="Pajer P."/>
            <person name="Uhlik O."/>
        </authorList>
    </citation>
    <scope>NUCLEOTIDE SEQUENCE [LARGE SCALE GENOMIC DNA]</scope>
    <source>
        <strain evidence="4">J379</strain>
    </source>
</reference>
<feature type="domain" description="PAS" evidence="1">
    <location>
        <begin position="126"/>
        <end position="197"/>
    </location>
</feature>
<dbReference type="PANTHER" id="PTHR44757:SF2">
    <property type="entry name" value="BIOFILM ARCHITECTURE MAINTENANCE PROTEIN MBAA"/>
    <property type="match status" value="1"/>
</dbReference>
<dbReference type="InterPro" id="IPR013767">
    <property type="entry name" value="PAS_fold"/>
</dbReference>
<dbReference type="RefSeq" id="WP_353865973.1">
    <property type="nucleotide sequence ID" value="NZ_CP088295.1"/>
</dbReference>
<accession>A0ABY5PLK5</accession>
<evidence type="ECO:0000313" key="4">
    <source>
        <dbReference type="Proteomes" id="UP001058860"/>
    </source>
</evidence>
<dbReference type="SUPFAM" id="SSF55785">
    <property type="entry name" value="PYP-like sensor domain (PAS domain)"/>
    <property type="match status" value="4"/>
</dbReference>
<evidence type="ECO:0000259" key="2">
    <source>
        <dbReference type="PROSITE" id="PS50113"/>
    </source>
</evidence>
<dbReference type="SMART" id="SM00091">
    <property type="entry name" value="PAS"/>
    <property type="match status" value="3"/>
</dbReference>
<feature type="domain" description="PAS" evidence="1">
    <location>
        <begin position="366"/>
        <end position="410"/>
    </location>
</feature>
<evidence type="ECO:0000259" key="1">
    <source>
        <dbReference type="PROSITE" id="PS50112"/>
    </source>
</evidence>
<dbReference type="NCBIfam" id="TIGR00229">
    <property type="entry name" value="sensory_box"/>
    <property type="match status" value="3"/>
</dbReference>
<sequence>MADTDRDDIEQFWELGRELFCVLADDATFLRVNPAWTRVLGWREDELLGRPAFEFVHPDDLAATRHVSIAEGGEGQQLEEFQNRYRHKDGSVRWLNWTGYKRGDRWYGMARDVTATRMSHDALQRSERRSRAVLEALREGLVVIDSDRRVVEINQRFGEMVGWTPREVVGSRPPYPWWPPEERAHIGETLAQSLKGKRRTLELTFMHRDGRRFPVIIDEADLPERSGRQAVLSVVRDVSELVGTRDRLAEAHRVADLNSWEWYPERDYVIVYEDPLSSGPQSTYEMDGETSLAGVAEPFRSELRRLRDETAQGLRGTFALDLQTGEPDPGRWIEIRGEQILDPAGKVIGVRGTAQEITARKRAELEARLQSDVLEAIDVAVVARGPDGRIVHVNGAVTRMLGWTREELIGAREHDVRIIAQDQPEAVELNRALRAGETWEGDLDLLCRDGARMRAHVRTAVVRDDTGTPQYAAGIIVPLAST</sequence>
<dbReference type="PANTHER" id="PTHR44757">
    <property type="entry name" value="DIGUANYLATE CYCLASE DGCP"/>
    <property type="match status" value="1"/>
</dbReference>
<dbReference type="InterPro" id="IPR000700">
    <property type="entry name" value="PAS-assoc_C"/>
</dbReference>
<dbReference type="Pfam" id="PF08447">
    <property type="entry name" value="PAS_3"/>
    <property type="match status" value="1"/>
</dbReference>
<dbReference type="CDD" id="cd00130">
    <property type="entry name" value="PAS"/>
    <property type="match status" value="3"/>
</dbReference>
<evidence type="ECO:0000313" key="3">
    <source>
        <dbReference type="EMBL" id="UUY05526.1"/>
    </source>
</evidence>
<keyword evidence="4" id="KW-1185">Reference proteome</keyword>
<dbReference type="InterPro" id="IPR013656">
    <property type="entry name" value="PAS_4"/>
</dbReference>
<dbReference type="PROSITE" id="PS50112">
    <property type="entry name" value="PAS"/>
    <property type="match status" value="3"/>
</dbReference>
<dbReference type="Pfam" id="PF08448">
    <property type="entry name" value="PAS_4"/>
    <property type="match status" value="1"/>
</dbReference>
<name>A0ABY5PLK5_9ACTN</name>
<dbReference type="InterPro" id="IPR001610">
    <property type="entry name" value="PAC"/>
</dbReference>
<feature type="domain" description="PAC" evidence="2">
    <location>
        <begin position="199"/>
        <end position="250"/>
    </location>
</feature>
<dbReference type="Pfam" id="PF00989">
    <property type="entry name" value="PAS"/>
    <property type="match status" value="1"/>
</dbReference>
<dbReference type="Gene3D" id="3.30.450.20">
    <property type="entry name" value="PAS domain"/>
    <property type="match status" value="4"/>
</dbReference>
<dbReference type="InterPro" id="IPR035965">
    <property type="entry name" value="PAS-like_dom_sf"/>
</dbReference>
<feature type="domain" description="PAS" evidence="1">
    <location>
        <begin position="22"/>
        <end position="76"/>
    </location>
</feature>
<feature type="domain" description="PAC" evidence="2">
    <location>
        <begin position="316"/>
        <end position="369"/>
    </location>
</feature>
<gene>
    <name evidence="3" type="ORF">LRS13_08410</name>
</gene>
<dbReference type="EMBL" id="CP088295">
    <property type="protein sequence ID" value="UUY05526.1"/>
    <property type="molecule type" value="Genomic_DNA"/>
</dbReference>
<organism evidence="3 4">
    <name type="scientific">Svornostia abyssi</name>
    <dbReference type="NCBI Taxonomy" id="2898438"/>
    <lineage>
        <taxon>Bacteria</taxon>
        <taxon>Bacillati</taxon>
        <taxon>Actinomycetota</taxon>
        <taxon>Thermoleophilia</taxon>
        <taxon>Solirubrobacterales</taxon>
        <taxon>Baekduiaceae</taxon>
        <taxon>Svornostia</taxon>
    </lineage>
</organism>
<dbReference type="InterPro" id="IPR000014">
    <property type="entry name" value="PAS"/>
</dbReference>
<dbReference type="PROSITE" id="PS50113">
    <property type="entry name" value="PAC"/>
    <property type="match status" value="2"/>
</dbReference>
<dbReference type="InterPro" id="IPR013655">
    <property type="entry name" value="PAS_fold_3"/>
</dbReference>